<evidence type="ECO:0000313" key="16">
    <source>
        <dbReference type="Proteomes" id="UP000288395"/>
    </source>
</evidence>
<comment type="similarity">
    <text evidence="2 11 13">Belongs to the FKBP-type PPIase family. Tig subfamily.</text>
</comment>
<dbReference type="GO" id="GO:0044183">
    <property type="term" value="F:protein folding chaperone"/>
    <property type="evidence" value="ECO:0007669"/>
    <property type="project" value="TreeGrafter"/>
</dbReference>
<evidence type="ECO:0000259" key="14">
    <source>
        <dbReference type="PROSITE" id="PS50059"/>
    </source>
</evidence>
<keyword evidence="11" id="KW-0963">Cytoplasm</keyword>
<dbReference type="AlphaFoldDB" id="A0A432VWT0"/>
<dbReference type="InterPro" id="IPR005215">
    <property type="entry name" value="Trig_fac"/>
</dbReference>
<evidence type="ECO:0000313" key="15">
    <source>
        <dbReference type="EMBL" id="RUO21151.1"/>
    </source>
</evidence>
<comment type="function">
    <text evidence="11">Involved in protein export. Acts as a chaperone by maintaining the newly synthesized protein in an open conformation. Functions as a peptidyl-prolyl cis-trans isomerase.</text>
</comment>
<dbReference type="InterPro" id="IPR008881">
    <property type="entry name" value="Trigger_fac_ribosome-bd_bac"/>
</dbReference>
<dbReference type="InterPro" id="IPR008880">
    <property type="entry name" value="Trigger_fac_C"/>
</dbReference>
<dbReference type="InterPro" id="IPR001179">
    <property type="entry name" value="PPIase_FKBP_dom"/>
</dbReference>
<evidence type="ECO:0000256" key="2">
    <source>
        <dbReference type="ARBA" id="ARBA00005464"/>
    </source>
</evidence>
<dbReference type="PANTHER" id="PTHR30560">
    <property type="entry name" value="TRIGGER FACTOR CHAPERONE AND PEPTIDYL-PROLYL CIS/TRANS ISOMERASE"/>
    <property type="match status" value="1"/>
</dbReference>
<dbReference type="Proteomes" id="UP000288395">
    <property type="component" value="Unassembled WGS sequence"/>
</dbReference>
<dbReference type="PANTHER" id="PTHR30560:SF3">
    <property type="entry name" value="TRIGGER FACTOR-LIKE PROTEIN TIG, CHLOROPLASTIC"/>
    <property type="match status" value="1"/>
</dbReference>
<evidence type="ECO:0000256" key="11">
    <source>
        <dbReference type="HAMAP-Rule" id="MF_00303"/>
    </source>
</evidence>
<dbReference type="EMBL" id="PIPJ01000003">
    <property type="protein sequence ID" value="RUO21151.1"/>
    <property type="molecule type" value="Genomic_DNA"/>
</dbReference>
<sequence>MQVSVEATEGLERRVTISVPAEKIDKEVKSQIQQRARTVRMDGFRPGKVPVSLVAKRFGPAIRQDVVMEQIQRHYIEALVQEKINPAGSPRFEPKVDEEGKDLEFVAVFEVYPEVELKDLDKVNVEKPVATVTDADLDKMLETLQKQHATFEDVKRGAKEGDKVTFDFLGRVDGEEFEGGKAENFELEMGQGRMIPGFEDGMKGLKAGAEKTIEVTFPEDYHAENLKGKVAEFDLVIKSVKAPKLPALNDEFATQFGIGDGGIEALKTEVRKNMERELKNAVKNKVKQQVIKGLLAANDDVPVPSAMKEQEVKVLRQQAMQRFGGNGQNMPELPAELFSEQADERVKVGLLLGEVIRGNELKVDEARVQEMIENTASAYEDPQEVITYYKENAEAKQQVENVVLEDQAIDFVLEKAKVTEKEFSFDEVMNPQGK</sequence>
<dbReference type="InterPro" id="IPR036611">
    <property type="entry name" value="Trigger_fac_ribosome-bd_sf"/>
</dbReference>
<dbReference type="GO" id="GO:0051301">
    <property type="term" value="P:cell division"/>
    <property type="evidence" value="ECO:0007669"/>
    <property type="project" value="UniProtKB-KW"/>
</dbReference>
<keyword evidence="6 11" id="KW-0697">Rotamase</keyword>
<evidence type="ECO:0000256" key="9">
    <source>
        <dbReference type="ARBA" id="ARBA00023306"/>
    </source>
</evidence>
<dbReference type="FunFam" id="3.10.50.40:FF:000001">
    <property type="entry name" value="Trigger factor"/>
    <property type="match status" value="1"/>
</dbReference>
<evidence type="ECO:0000256" key="12">
    <source>
        <dbReference type="PROSITE-ProRule" id="PRU00277"/>
    </source>
</evidence>
<feature type="domain" description="PPIase FKBP-type" evidence="14">
    <location>
        <begin position="161"/>
        <end position="246"/>
    </location>
</feature>
<name>A0A432VWT0_9GAMM</name>
<dbReference type="Pfam" id="PF05697">
    <property type="entry name" value="Trigger_N"/>
    <property type="match status" value="1"/>
</dbReference>
<accession>A0A432VWT0</accession>
<evidence type="ECO:0000256" key="5">
    <source>
        <dbReference type="ARBA" id="ARBA00022618"/>
    </source>
</evidence>
<evidence type="ECO:0000256" key="4">
    <source>
        <dbReference type="ARBA" id="ARBA00016902"/>
    </source>
</evidence>
<comment type="subcellular location">
    <subcellularLocation>
        <location evidence="11">Cytoplasm</location>
    </subcellularLocation>
    <text evidence="11">About half TF is bound to the ribosome near the polypeptide exit tunnel while the other half is free in the cytoplasm.</text>
</comment>
<evidence type="ECO:0000256" key="3">
    <source>
        <dbReference type="ARBA" id="ARBA00013194"/>
    </source>
</evidence>
<dbReference type="OrthoDB" id="9767721at2"/>
<comment type="domain">
    <text evidence="11">Consists of 3 domains; the N-terminus binds the ribosome, the middle domain has PPIase activity, while the C-terminus has intrinsic chaperone activity on its own.</text>
</comment>
<evidence type="ECO:0000256" key="13">
    <source>
        <dbReference type="RuleBase" id="RU003914"/>
    </source>
</evidence>
<dbReference type="GO" id="GO:0051083">
    <property type="term" value="P:'de novo' cotranslational protein folding"/>
    <property type="evidence" value="ECO:0007669"/>
    <property type="project" value="TreeGrafter"/>
</dbReference>
<dbReference type="InterPro" id="IPR037041">
    <property type="entry name" value="Trigger_fac_C_sf"/>
</dbReference>
<dbReference type="SUPFAM" id="SSF109998">
    <property type="entry name" value="Triger factor/SurA peptide-binding domain-like"/>
    <property type="match status" value="1"/>
</dbReference>
<dbReference type="Pfam" id="PF05698">
    <property type="entry name" value="Trigger_C"/>
    <property type="match status" value="1"/>
</dbReference>
<keyword evidence="5 11" id="KW-0132">Cell division</keyword>
<dbReference type="GO" id="GO:0003755">
    <property type="term" value="F:peptidyl-prolyl cis-trans isomerase activity"/>
    <property type="evidence" value="ECO:0007669"/>
    <property type="project" value="UniProtKB-UniRule"/>
</dbReference>
<protein>
    <recommendedName>
        <fullName evidence="4 11">Trigger factor</fullName>
        <shortName evidence="11">TF</shortName>
        <ecNumber evidence="3 11">5.2.1.8</ecNumber>
    </recommendedName>
    <alternativeName>
        <fullName evidence="10 11">PPIase</fullName>
    </alternativeName>
</protein>
<comment type="caution">
    <text evidence="15">The sequence shown here is derived from an EMBL/GenBank/DDBJ whole genome shotgun (WGS) entry which is preliminary data.</text>
</comment>
<dbReference type="InterPro" id="IPR046357">
    <property type="entry name" value="PPIase_dom_sf"/>
</dbReference>
<evidence type="ECO:0000256" key="7">
    <source>
        <dbReference type="ARBA" id="ARBA00023186"/>
    </source>
</evidence>
<keyword evidence="8 11" id="KW-0413">Isomerase</keyword>
<dbReference type="Gene3D" id="3.10.50.40">
    <property type="match status" value="1"/>
</dbReference>
<keyword evidence="16" id="KW-1185">Reference proteome</keyword>
<evidence type="ECO:0000256" key="6">
    <source>
        <dbReference type="ARBA" id="ARBA00023110"/>
    </source>
</evidence>
<dbReference type="GO" id="GO:0005737">
    <property type="term" value="C:cytoplasm"/>
    <property type="evidence" value="ECO:0007669"/>
    <property type="project" value="UniProtKB-SubCell"/>
</dbReference>
<dbReference type="HAMAP" id="MF_00303">
    <property type="entry name" value="Trigger_factor_Tig"/>
    <property type="match status" value="1"/>
</dbReference>
<dbReference type="Gene3D" id="1.10.3120.10">
    <property type="entry name" value="Trigger factor, C-terminal domain"/>
    <property type="match status" value="1"/>
</dbReference>
<dbReference type="Gene3D" id="3.30.70.1050">
    <property type="entry name" value="Trigger factor ribosome-binding domain"/>
    <property type="match status" value="1"/>
</dbReference>
<evidence type="ECO:0000256" key="10">
    <source>
        <dbReference type="ARBA" id="ARBA00029986"/>
    </source>
</evidence>
<dbReference type="GO" id="GO:0043022">
    <property type="term" value="F:ribosome binding"/>
    <property type="evidence" value="ECO:0007669"/>
    <property type="project" value="TreeGrafter"/>
</dbReference>
<dbReference type="RefSeq" id="WP_126766738.1">
    <property type="nucleotide sequence ID" value="NZ_PIPJ01000003.1"/>
</dbReference>
<evidence type="ECO:0000256" key="1">
    <source>
        <dbReference type="ARBA" id="ARBA00000971"/>
    </source>
</evidence>
<organism evidence="15 16">
    <name type="scientific">Aliidiomarina iranensis</name>
    <dbReference type="NCBI Taxonomy" id="1434071"/>
    <lineage>
        <taxon>Bacteria</taxon>
        <taxon>Pseudomonadati</taxon>
        <taxon>Pseudomonadota</taxon>
        <taxon>Gammaproteobacteria</taxon>
        <taxon>Alteromonadales</taxon>
        <taxon>Idiomarinaceae</taxon>
        <taxon>Aliidiomarina</taxon>
    </lineage>
</organism>
<keyword evidence="9 11" id="KW-0131">Cell cycle</keyword>
<keyword evidence="7 11" id="KW-0143">Chaperone</keyword>
<dbReference type="PIRSF" id="PIRSF003095">
    <property type="entry name" value="Trigger_factor"/>
    <property type="match status" value="1"/>
</dbReference>
<dbReference type="EC" id="5.2.1.8" evidence="3 11"/>
<dbReference type="PROSITE" id="PS50059">
    <property type="entry name" value="FKBP_PPIASE"/>
    <property type="match status" value="1"/>
</dbReference>
<dbReference type="GO" id="GO:0043335">
    <property type="term" value="P:protein unfolding"/>
    <property type="evidence" value="ECO:0007669"/>
    <property type="project" value="TreeGrafter"/>
</dbReference>
<reference evidence="16" key="1">
    <citation type="journal article" date="2018" name="Front. Microbiol.">
        <title>Genome-Based Analysis Reveals the Taxonomy and Diversity of the Family Idiomarinaceae.</title>
        <authorList>
            <person name="Liu Y."/>
            <person name="Lai Q."/>
            <person name="Shao Z."/>
        </authorList>
    </citation>
    <scope>NUCLEOTIDE SEQUENCE [LARGE SCALE GENOMIC DNA]</scope>
    <source>
        <strain evidence="16">GBPy7</strain>
    </source>
</reference>
<dbReference type="InterPro" id="IPR027304">
    <property type="entry name" value="Trigger_fact/SurA_dom_sf"/>
</dbReference>
<dbReference type="Pfam" id="PF00254">
    <property type="entry name" value="FKBP_C"/>
    <property type="match status" value="1"/>
</dbReference>
<gene>
    <name evidence="11" type="primary">tig</name>
    <name evidence="15" type="ORF">CWE08_06060</name>
</gene>
<proteinExistence type="inferred from homology"/>
<dbReference type="GO" id="GO:0015031">
    <property type="term" value="P:protein transport"/>
    <property type="evidence" value="ECO:0007669"/>
    <property type="project" value="UniProtKB-UniRule"/>
</dbReference>
<comment type="catalytic activity">
    <reaction evidence="1 11 12">
        <text>[protein]-peptidylproline (omega=180) = [protein]-peptidylproline (omega=0)</text>
        <dbReference type="Rhea" id="RHEA:16237"/>
        <dbReference type="Rhea" id="RHEA-COMP:10747"/>
        <dbReference type="Rhea" id="RHEA-COMP:10748"/>
        <dbReference type="ChEBI" id="CHEBI:83833"/>
        <dbReference type="ChEBI" id="CHEBI:83834"/>
        <dbReference type="EC" id="5.2.1.8"/>
    </reaction>
</comment>
<dbReference type="NCBIfam" id="TIGR00115">
    <property type="entry name" value="tig"/>
    <property type="match status" value="1"/>
</dbReference>
<dbReference type="SUPFAM" id="SSF54534">
    <property type="entry name" value="FKBP-like"/>
    <property type="match status" value="1"/>
</dbReference>
<dbReference type="SUPFAM" id="SSF102735">
    <property type="entry name" value="Trigger factor ribosome-binding domain"/>
    <property type="match status" value="1"/>
</dbReference>
<evidence type="ECO:0000256" key="8">
    <source>
        <dbReference type="ARBA" id="ARBA00023235"/>
    </source>
</evidence>